<feature type="non-terminal residue" evidence="1">
    <location>
        <position position="39"/>
    </location>
</feature>
<organism evidence="1 2">
    <name type="scientific">Rotaria magnacalcarata</name>
    <dbReference type="NCBI Taxonomy" id="392030"/>
    <lineage>
        <taxon>Eukaryota</taxon>
        <taxon>Metazoa</taxon>
        <taxon>Spiralia</taxon>
        <taxon>Gnathifera</taxon>
        <taxon>Rotifera</taxon>
        <taxon>Eurotatoria</taxon>
        <taxon>Bdelloidea</taxon>
        <taxon>Philodinida</taxon>
        <taxon>Philodinidae</taxon>
        <taxon>Rotaria</taxon>
    </lineage>
</organism>
<reference evidence="1" key="1">
    <citation type="submission" date="2021-02" db="EMBL/GenBank/DDBJ databases">
        <authorList>
            <person name="Nowell W R."/>
        </authorList>
    </citation>
    <scope>NUCLEOTIDE SEQUENCE</scope>
</reference>
<dbReference type="AlphaFoldDB" id="A0A8S3BJP1"/>
<protein>
    <submittedName>
        <fullName evidence="1">Uncharacterized protein</fullName>
    </submittedName>
</protein>
<evidence type="ECO:0000313" key="1">
    <source>
        <dbReference type="EMBL" id="CAF4786150.1"/>
    </source>
</evidence>
<comment type="caution">
    <text evidence="1">The sequence shown here is derived from an EMBL/GenBank/DDBJ whole genome shotgun (WGS) entry which is preliminary data.</text>
</comment>
<gene>
    <name evidence="1" type="ORF">SMN809_LOCUS46558</name>
</gene>
<name>A0A8S3BJP1_9BILA</name>
<proteinExistence type="predicted"/>
<evidence type="ECO:0000313" key="2">
    <source>
        <dbReference type="Proteomes" id="UP000676336"/>
    </source>
</evidence>
<dbReference type="Proteomes" id="UP000676336">
    <property type="component" value="Unassembled WGS sequence"/>
</dbReference>
<accession>A0A8S3BJP1</accession>
<dbReference type="EMBL" id="CAJOBI010145142">
    <property type="protein sequence ID" value="CAF4786150.1"/>
    <property type="molecule type" value="Genomic_DNA"/>
</dbReference>
<sequence length="39" mass="4592">MGKLDDAEKYYRIGLSQLVFTHINTVYYYHGLGIVQKEK</sequence>